<evidence type="ECO:0000256" key="3">
    <source>
        <dbReference type="ARBA" id="ARBA00022525"/>
    </source>
</evidence>
<dbReference type="PANTHER" id="PTHR21700">
    <property type="entry name" value="TRANSTHYRETIN-LIKE FAMILY PROTEIN-RELATED"/>
    <property type="match status" value="1"/>
</dbReference>
<feature type="signal peptide" evidence="5">
    <location>
        <begin position="1"/>
        <end position="19"/>
    </location>
</feature>
<evidence type="ECO:0000313" key="10">
    <source>
        <dbReference type="WBParaSite" id="BXY_1543600.1"/>
    </source>
</evidence>
<feature type="chain" id="PRO_5036022223" evidence="5">
    <location>
        <begin position="20"/>
        <end position="144"/>
    </location>
</feature>
<keyword evidence="3" id="KW-0964">Secreted</keyword>
<keyword evidence="9" id="KW-1185">Reference proteome</keyword>
<dbReference type="WBParaSite" id="BXY_1543600.1">
    <property type="protein sequence ID" value="BXY_1543600.1"/>
    <property type="gene ID" value="BXY_1543600"/>
</dbReference>
<dbReference type="Proteomes" id="UP000659654">
    <property type="component" value="Unassembled WGS sequence"/>
</dbReference>
<dbReference type="SMR" id="A0A1I7SQX3"/>
<dbReference type="EMBL" id="CAJFCV020000003">
    <property type="protein sequence ID" value="CAG9110512.1"/>
    <property type="molecule type" value="Genomic_DNA"/>
</dbReference>
<dbReference type="Pfam" id="PF01060">
    <property type="entry name" value="TTR-52"/>
    <property type="match status" value="1"/>
</dbReference>
<dbReference type="eggNOG" id="ENOG502S1IK">
    <property type="taxonomic scope" value="Eukaryota"/>
</dbReference>
<dbReference type="GO" id="GO:0009986">
    <property type="term" value="C:cell surface"/>
    <property type="evidence" value="ECO:0007669"/>
    <property type="project" value="InterPro"/>
</dbReference>
<reference evidence="10" key="1">
    <citation type="submission" date="2016-11" db="UniProtKB">
        <authorList>
            <consortium name="WormBaseParasite"/>
        </authorList>
    </citation>
    <scope>IDENTIFICATION</scope>
</reference>
<evidence type="ECO:0000313" key="6">
    <source>
        <dbReference type="EMBL" id="CAD5222501.1"/>
    </source>
</evidence>
<dbReference type="EMBL" id="CAJFDI010000003">
    <property type="protein sequence ID" value="CAD5222501.1"/>
    <property type="molecule type" value="Genomic_DNA"/>
</dbReference>
<dbReference type="Proteomes" id="UP000582659">
    <property type="component" value="Unassembled WGS sequence"/>
</dbReference>
<dbReference type="Gene3D" id="2.60.40.3330">
    <property type="match status" value="1"/>
</dbReference>
<dbReference type="InterPro" id="IPR001534">
    <property type="entry name" value="Transthyretin-like"/>
</dbReference>
<organism evidence="8 10">
    <name type="scientific">Bursaphelenchus xylophilus</name>
    <name type="common">Pinewood nematode worm</name>
    <name type="synonym">Aphelenchoides xylophilus</name>
    <dbReference type="NCBI Taxonomy" id="6326"/>
    <lineage>
        <taxon>Eukaryota</taxon>
        <taxon>Metazoa</taxon>
        <taxon>Ecdysozoa</taxon>
        <taxon>Nematoda</taxon>
        <taxon>Chromadorea</taxon>
        <taxon>Rhabditida</taxon>
        <taxon>Tylenchina</taxon>
        <taxon>Tylenchomorpha</taxon>
        <taxon>Aphelenchoidea</taxon>
        <taxon>Aphelenchoididae</taxon>
        <taxon>Bursaphelenchus</taxon>
    </lineage>
</organism>
<comment type="similarity">
    <text evidence="2">Belongs to the nematode transthyretin-like family.</text>
</comment>
<evidence type="ECO:0000256" key="4">
    <source>
        <dbReference type="ARBA" id="ARBA00022729"/>
    </source>
</evidence>
<proteinExistence type="inferred from homology"/>
<dbReference type="InterPro" id="IPR038479">
    <property type="entry name" value="Transthyretin-like_sf"/>
</dbReference>
<evidence type="ECO:0000313" key="8">
    <source>
        <dbReference type="Proteomes" id="UP000095284"/>
    </source>
</evidence>
<evidence type="ECO:0000256" key="1">
    <source>
        <dbReference type="ARBA" id="ARBA00004613"/>
    </source>
</evidence>
<dbReference type="GO" id="GO:0005576">
    <property type="term" value="C:extracellular region"/>
    <property type="evidence" value="ECO:0007669"/>
    <property type="project" value="UniProtKB-SubCell"/>
</dbReference>
<evidence type="ECO:0000313" key="7">
    <source>
        <dbReference type="EMBL" id="CAG9110512.1"/>
    </source>
</evidence>
<name>A0A1I7SQX3_BURXY</name>
<evidence type="ECO:0000256" key="5">
    <source>
        <dbReference type="SAM" id="SignalP"/>
    </source>
</evidence>
<comment type="subcellular location">
    <subcellularLocation>
        <location evidence="1">Secreted</location>
    </subcellularLocation>
</comment>
<dbReference type="PANTHER" id="PTHR21700:SF3">
    <property type="entry name" value="TRANSTHYRETIN-LIKE PROTEIN 5"/>
    <property type="match status" value="1"/>
</dbReference>
<dbReference type="Proteomes" id="UP000095284">
    <property type="component" value="Unplaced"/>
</dbReference>
<evidence type="ECO:0000313" key="9">
    <source>
        <dbReference type="Proteomes" id="UP000659654"/>
    </source>
</evidence>
<evidence type="ECO:0000256" key="2">
    <source>
        <dbReference type="ARBA" id="ARBA00010112"/>
    </source>
</evidence>
<dbReference type="AlphaFoldDB" id="A0A1I7SQX3"/>
<protein>
    <submittedName>
        <fullName evidence="6">(pine wood nematode) hypothetical protein</fullName>
    </submittedName>
</protein>
<accession>A0A1I7SQX3</accession>
<dbReference type="OrthoDB" id="5849824at2759"/>
<sequence length="144" mass="15941">MRNLLRILIAVSILYQCSCISLGREQSSGAKGVLTCNGKPLAGVRVKLFDDDRGIDADDLLDDTKTNERGEFSLSGSTSEITTIDPKINIYHDCEDGIRPCQRKMTIFIPDAYVNTGPRPKKFYEAGTIELAGKFPGEERDCLH</sequence>
<reference evidence="7" key="2">
    <citation type="submission" date="2020-08" db="EMBL/GenBank/DDBJ databases">
        <authorList>
            <person name="Kikuchi T."/>
        </authorList>
    </citation>
    <scope>NUCLEOTIDE SEQUENCE</scope>
    <source>
        <strain evidence="6">Ka4C1</strain>
    </source>
</reference>
<keyword evidence="4 5" id="KW-0732">Signal</keyword>
<gene>
    <name evidence="6" type="ORF">BXYJ_LOCUS7469</name>
</gene>